<gene>
    <name evidence="1" type="ORF">GCM10009776_37180</name>
</gene>
<sequence length="65" mass="6828">MTVVREIPNLAAIFAFGSPSAASLRINAQSSKVITLQSLSVHFSSAATVQFSSAADTRSARVCKE</sequence>
<protein>
    <submittedName>
        <fullName evidence="1">Uncharacterized protein</fullName>
    </submittedName>
</protein>
<dbReference type="EMBL" id="BAAAOG010000014">
    <property type="protein sequence ID" value="GAA1970721.1"/>
    <property type="molecule type" value="Genomic_DNA"/>
</dbReference>
<accession>A0ABP5CYL6</accession>
<dbReference type="Proteomes" id="UP001499933">
    <property type="component" value="Unassembled WGS sequence"/>
</dbReference>
<organism evidence="1 2">
    <name type="scientific">Microbacterium deminutum</name>
    <dbReference type="NCBI Taxonomy" id="344164"/>
    <lineage>
        <taxon>Bacteria</taxon>
        <taxon>Bacillati</taxon>
        <taxon>Actinomycetota</taxon>
        <taxon>Actinomycetes</taxon>
        <taxon>Micrococcales</taxon>
        <taxon>Microbacteriaceae</taxon>
        <taxon>Microbacterium</taxon>
    </lineage>
</organism>
<evidence type="ECO:0000313" key="1">
    <source>
        <dbReference type="EMBL" id="GAA1970721.1"/>
    </source>
</evidence>
<proteinExistence type="predicted"/>
<evidence type="ECO:0000313" key="2">
    <source>
        <dbReference type="Proteomes" id="UP001499933"/>
    </source>
</evidence>
<reference evidence="2" key="1">
    <citation type="journal article" date="2019" name="Int. J. Syst. Evol. Microbiol.">
        <title>The Global Catalogue of Microorganisms (GCM) 10K type strain sequencing project: providing services to taxonomists for standard genome sequencing and annotation.</title>
        <authorList>
            <consortium name="The Broad Institute Genomics Platform"/>
            <consortium name="The Broad Institute Genome Sequencing Center for Infectious Disease"/>
            <person name="Wu L."/>
            <person name="Ma J."/>
        </authorList>
    </citation>
    <scope>NUCLEOTIDE SEQUENCE [LARGE SCALE GENOMIC DNA]</scope>
    <source>
        <strain evidence="2">JCM 14901</strain>
    </source>
</reference>
<comment type="caution">
    <text evidence="1">The sequence shown here is derived from an EMBL/GenBank/DDBJ whole genome shotgun (WGS) entry which is preliminary data.</text>
</comment>
<name>A0ABP5CYL6_9MICO</name>
<keyword evidence="2" id="KW-1185">Reference proteome</keyword>